<proteinExistence type="predicted"/>
<dbReference type="CDD" id="cd04301">
    <property type="entry name" value="NAT_SF"/>
    <property type="match status" value="1"/>
</dbReference>
<dbReference type="EMBL" id="AUSV01000013">
    <property type="protein sequence ID" value="ESP94681.1"/>
    <property type="molecule type" value="Genomic_DNA"/>
</dbReference>
<evidence type="ECO:0000313" key="2">
    <source>
        <dbReference type="EMBL" id="ESP94681.1"/>
    </source>
</evidence>
<protein>
    <submittedName>
        <fullName evidence="2">Putative acetyltransferase</fullName>
    </submittedName>
</protein>
<dbReference type="Pfam" id="PF00583">
    <property type="entry name" value="Acetyltransf_1"/>
    <property type="match status" value="1"/>
</dbReference>
<organism evidence="2 3">
    <name type="scientific">Pseudoalteromonas luteoviolacea (strain 2ta16)</name>
    <dbReference type="NCBI Taxonomy" id="1353533"/>
    <lineage>
        <taxon>Bacteria</taxon>
        <taxon>Pseudomonadati</taxon>
        <taxon>Pseudomonadota</taxon>
        <taxon>Gammaproteobacteria</taxon>
        <taxon>Alteromonadales</taxon>
        <taxon>Pseudoalteromonadaceae</taxon>
        <taxon>Pseudoalteromonas</taxon>
    </lineage>
</organism>
<gene>
    <name evidence="2" type="ORF">PL2TA16_00681</name>
</gene>
<dbReference type="AlphaFoldDB" id="V4HB22"/>
<sequence length="171" mass="19087">MIFKKIEEIHWNRIIEIQDESYREIGTEELDVLKSKNAASPDTCFVCVSKSGVVLGYLLAHPWRGTSPPKLFEPLPNITDCEYLYLHDMAISPQSKGQGIGRAAALKLIEVARNKGMNKVMLVAVQGSESFWATIGFQEVKGVSVCSSYGEKAQLMEKVLAVSMYQWGQSR</sequence>
<accession>V4HB22</accession>
<name>V4HB22_PSEL2</name>
<feature type="domain" description="N-acetyltransferase" evidence="1">
    <location>
        <begin position="1"/>
        <end position="161"/>
    </location>
</feature>
<evidence type="ECO:0000259" key="1">
    <source>
        <dbReference type="PROSITE" id="PS51186"/>
    </source>
</evidence>
<dbReference type="InterPro" id="IPR016181">
    <property type="entry name" value="Acyl_CoA_acyltransferase"/>
</dbReference>
<dbReference type="RefSeq" id="WP_023398069.1">
    <property type="nucleotide sequence ID" value="NZ_AUSV01000013.1"/>
</dbReference>
<keyword evidence="2" id="KW-0808">Transferase</keyword>
<evidence type="ECO:0000313" key="3">
    <source>
        <dbReference type="Proteomes" id="UP000017820"/>
    </source>
</evidence>
<dbReference type="InterPro" id="IPR000182">
    <property type="entry name" value="GNAT_dom"/>
</dbReference>
<dbReference type="SUPFAM" id="SSF55729">
    <property type="entry name" value="Acyl-CoA N-acyltransferases (Nat)"/>
    <property type="match status" value="1"/>
</dbReference>
<dbReference type="GO" id="GO:0016747">
    <property type="term" value="F:acyltransferase activity, transferring groups other than amino-acyl groups"/>
    <property type="evidence" value="ECO:0007669"/>
    <property type="project" value="InterPro"/>
</dbReference>
<dbReference type="PROSITE" id="PS51186">
    <property type="entry name" value="GNAT"/>
    <property type="match status" value="1"/>
</dbReference>
<dbReference type="PATRIC" id="fig|1353533.3.peg.1117"/>
<comment type="caution">
    <text evidence="2">The sequence shown here is derived from an EMBL/GenBank/DDBJ whole genome shotgun (WGS) entry which is preliminary data.</text>
</comment>
<dbReference type="Gene3D" id="3.40.630.30">
    <property type="match status" value="1"/>
</dbReference>
<dbReference type="Proteomes" id="UP000017820">
    <property type="component" value="Unassembled WGS sequence"/>
</dbReference>
<reference evidence="2 3" key="1">
    <citation type="submission" date="2013-07" db="EMBL/GenBank/DDBJ databases">
        <title>Draft genome sequence of Pseudoalteromonas luteoviolacea 2ta16.</title>
        <authorList>
            <person name="Allen E.E."/>
            <person name="Azam F."/>
            <person name="Podell S."/>
        </authorList>
    </citation>
    <scope>NUCLEOTIDE SEQUENCE [LARGE SCALE GENOMIC DNA]</scope>
    <source>
        <strain evidence="2 3">2ta16</strain>
    </source>
</reference>